<dbReference type="Gene3D" id="2.160.20.120">
    <property type="match status" value="1"/>
</dbReference>
<evidence type="ECO:0000259" key="2">
    <source>
        <dbReference type="Pfam" id="PF10988"/>
    </source>
</evidence>
<keyword evidence="1" id="KW-0732">Signal</keyword>
<feature type="chain" id="PRO_5046272452" evidence="1">
    <location>
        <begin position="22"/>
        <end position="231"/>
    </location>
</feature>
<reference evidence="3 4" key="1">
    <citation type="submission" date="2023-05" db="EMBL/GenBank/DDBJ databases">
        <title>Novel species of genus Flectobacillus isolated from stream in China.</title>
        <authorList>
            <person name="Lu H."/>
        </authorList>
    </citation>
    <scope>NUCLEOTIDE SEQUENCE [LARGE SCALE GENOMIC DNA]</scope>
    <source>
        <strain evidence="3 4">KCTC 42575</strain>
    </source>
</reference>
<evidence type="ECO:0000313" key="3">
    <source>
        <dbReference type="EMBL" id="MDI9861357.1"/>
    </source>
</evidence>
<feature type="signal peptide" evidence="1">
    <location>
        <begin position="1"/>
        <end position="21"/>
    </location>
</feature>
<dbReference type="InterPro" id="IPR021255">
    <property type="entry name" value="DUF2807"/>
</dbReference>
<evidence type="ECO:0000313" key="4">
    <source>
        <dbReference type="Proteomes" id="UP001236507"/>
    </source>
</evidence>
<protein>
    <submittedName>
        <fullName evidence="3">Head GIN domain-containing protein</fullName>
    </submittedName>
</protein>
<sequence length="231" mass="24427">MKKILFLVSIVLISCITVAQAQVVTQKRNVGSFKGIQVSGGIDLYLTQGNTESVSISAAEDRQDDIRVDNNGGVIRIYIENSKWGWFKWNSKPVKAYVTVKDLNSISATGGSDVYSEKKLELIKLTIRATGGSDVKLEIDADEIDCSTTGGSDVTLVGNTTVLKASSTGGSDLKANKLRSSFCSVSATGGSDAYVWAEKEISISATGGSDVYISGNARVVKKSVTGGSDVH</sequence>
<keyword evidence="4" id="KW-1185">Reference proteome</keyword>
<evidence type="ECO:0000256" key="1">
    <source>
        <dbReference type="SAM" id="SignalP"/>
    </source>
</evidence>
<dbReference type="PROSITE" id="PS51257">
    <property type="entry name" value="PROKAR_LIPOPROTEIN"/>
    <property type="match status" value="1"/>
</dbReference>
<name>A0ABT6YD45_9BACT</name>
<dbReference type="Pfam" id="PF10988">
    <property type="entry name" value="DUF2807"/>
    <property type="match status" value="1"/>
</dbReference>
<dbReference type="Proteomes" id="UP001236507">
    <property type="component" value="Unassembled WGS sequence"/>
</dbReference>
<proteinExistence type="predicted"/>
<accession>A0ABT6YD45</accession>
<comment type="caution">
    <text evidence="3">The sequence shown here is derived from an EMBL/GenBank/DDBJ whole genome shotgun (WGS) entry which is preliminary data.</text>
</comment>
<dbReference type="RefSeq" id="WP_283345792.1">
    <property type="nucleotide sequence ID" value="NZ_JASHIF010000019.1"/>
</dbReference>
<feature type="domain" description="Putative auto-transporter adhesin head GIN" evidence="2">
    <location>
        <begin position="33"/>
        <end position="217"/>
    </location>
</feature>
<dbReference type="EMBL" id="JASHIF010000019">
    <property type="protein sequence ID" value="MDI9861357.1"/>
    <property type="molecule type" value="Genomic_DNA"/>
</dbReference>
<gene>
    <name evidence="3" type="ORF">QM524_19210</name>
</gene>
<organism evidence="3 4">
    <name type="scientific">Flectobacillus roseus</name>
    <dbReference type="NCBI Taxonomy" id="502259"/>
    <lineage>
        <taxon>Bacteria</taxon>
        <taxon>Pseudomonadati</taxon>
        <taxon>Bacteroidota</taxon>
        <taxon>Cytophagia</taxon>
        <taxon>Cytophagales</taxon>
        <taxon>Flectobacillaceae</taxon>
        <taxon>Flectobacillus</taxon>
    </lineage>
</organism>